<dbReference type="Pfam" id="PF23733">
    <property type="entry name" value="GRXCR1-2_C"/>
    <property type="match status" value="1"/>
</dbReference>
<gene>
    <name evidence="2" type="ORF">V1264_004425</name>
</gene>
<protein>
    <recommendedName>
        <fullName evidence="1">Glutaredoxin domain-containing protein</fullName>
    </recommendedName>
</protein>
<proteinExistence type="predicted"/>
<dbReference type="InterPro" id="IPR002109">
    <property type="entry name" value="Glutaredoxin"/>
</dbReference>
<dbReference type="EMBL" id="JBAMIC010000013">
    <property type="protein sequence ID" value="KAK7097448.1"/>
    <property type="molecule type" value="Genomic_DNA"/>
</dbReference>
<dbReference type="PROSITE" id="PS51354">
    <property type="entry name" value="GLUTAREDOXIN_2"/>
    <property type="match status" value="1"/>
</dbReference>
<keyword evidence="3" id="KW-1185">Reference proteome</keyword>
<evidence type="ECO:0000313" key="3">
    <source>
        <dbReference type="Proteomes" id="UP001374579"/>
    </source>
</evidence>
<organism evidence="2 3">
    <name type="scientific">Littorina saxatilis</name>
    <dbReference type="NCBI Taxonomy" id="31220"/>
    <lineage>
        <taxon>Eukaryota</taxon>
        <taxon>Metazoa</taxon>
        <taxon>Spiralia</taxon>
        <taxon>Lophotrochozoa</taxon>
        <taxon>Mollusca</taxon>
        <taxon>Gastropoda</taxon>
        <taxon>Caenogastropoda</taxon>
        <taxon>Littorinimorpha</taxon>
        <taxon>Littorinoidea</taxon>
        <taxon>Littorinidae</taxon>
        <taxon>Littorina</taxon>
    </lineage>
</organism>
<dbReference type="AlphaFoldDB" id="A0AAN9B1N6"/>
<reference evidence="2 3" key="1">
    <citation type="submission" date="2024-02" db="EMBL/GenBank/DDBJ databases">
        <title>Chromosome-scale genome assembly of the rough periwinkle Littorina saxatilis.</title>
        <authorList>
            <person name="De Jode A."/>
            <person name="Faria R."/>
            <person name="Formenti G."/>
            <person name="Sims Y."/>
            <person name="Smith T.P."/>
            <person name="Tracey A."/>
            <person name="Wood J.M.D."/>
            <person name="Zagrodzka Z.B."/>
            <person name="Johannesson K."/>
            <person name="Butlin R.K."/>
            <person name="Leder E.H."/>
        </authorList>
    </citation>
    <scope>NUCLEOTIDE SEQUENCE [LARGE SCALE GENOMIC DNA]</scope>
    <source>
        <strain evidence="2">Snail1</strain>
        <tissue evidence="2">Muscle</tissue>
    </source>
</reference>
<dbReference type="InterPro" id="IPR042797">
    <property type="entry name" value="GRXCR1"/>
</dbReference>
<sequence length="149" mass="17535">MTVVRETHERCKASRNILQTHMVRYEERDLYMSHEHQRQLKERLEIAEDTFVPLPQIFFDGLHLGGANDLEKLNESGQLRKLLQSFTKIQVRTMCKNCGGYRFVPCMVCHGSKKSVHRNNFTEEFCALRCMHCNENGLQRCQECVDQQE</sequence>
<dbReference type="InterPro" id="IPR036249">
    <property type="entry name" value="Thioredoxin-like_sf"/>
</dbReference>
<evidence type="ECO:0000313" key="2">
    <source>
        <dbReference type="EMBL" id="KAK7097448.1"/>
    </source>
</evidence>
<dbReference type="GO" id="GO:0007605">
    <property type="term" value="P:sensory perception of sound"/>
    <property type="evidence" value="ECO:0007669"/>
    <property type="project" value="InterPro"/>
</dbReference>
<feature type="domain" description="Glutaredoxin" evidence="1">
    <location>
        <begin position="7"/>
        <end position="63"/>
    </location>
</feature>
<dbReference type="SUPFAM" id="SSF52833">
    <property type="entry name" value="Thioredoxin-like"/>
    <property type="match status" value="1"/>
</dbReference>
<name>A0AAN9B1N6_9CAEN</name>
<dbReference type="PANTHER" id="PTHR46990:SF1">
    <property type="entry name" value="GLUTAREDOXIN DOMAIN-CONTAINING CYSTEINE-RICH PROTEIN 1"/>
    <property type="match status" value="1"/>
</dbReference>
<comment type="caution">
    <text evidence="2">The sequence shown here is derived from an EMBL/GenBank/DDBJ whole genome shotgun (WGS) entry which is preliminary data.</text>
</comment>
<dbReference type="Gene3D" id="3.40.30.10">
    <property type="entry name" value="Glutaredoxin"/>
    <property type="match status" value="1"/>
</dbReference>
<dbReference type="Proteomes" id="UP001374579">
    <property type="component" value="Unassembled WGS sequence"/>
</dbReference>
<accession>A0AAN9B1N6</accession>
<dbReference type="Pfam" id="PF00462">
    <property type="entry name" value="Glutaredoxin"/>
    <property type="match status" value="1"/>
</dbReference>
<dbReference type="PANTHER" id="PTHR46990">
    <property type="entry name" value="GLUTAREDOXIN DOMAIN-CONTAINING CYSTEINE-RICH PROTEIN 1"/>
    <property type="match status" value="1"/>
</dbReference>
<evidence type="ECO:0000259" key="1">
    <source>
        <dbReference type="Pfam" id="PF00462"/>
    </source>
</evidence>